<gene>
    <name evidence="2" type="ORF">NDU88_011479</name>
</gene>
<organism evidence="2 3">
    <name type="scientific">Pleurodeles waltl</name>
    <name type="common">Iberian ribbed newt</name>
    <dbReference type="NCBI Taxonomy" id="8319"/>
    <lineage>
        <taxon>Eukaryota</taxon>
        <taxon>Metazoa</taxon>
        <taxon>Chordata</taxon>
        <taxon>Craniata</taxon>
        <taxon>Vertebrata</taxon>
        <taxon>Euteleostomi</taxon>
        <taxon>Amphibia</taxon>
        <taxon>Batrachia</taxon>
        <taxon>Caudata</taxon>
        <taxon>Salamandroidea</taxon>
        <taxon>Salamandridae</taxon>
        <taxon>Pleurodelinae</taxon>
        <taxon>Pleurodeles</taxon>
    </lineage>
</organism>
<evidence type="ECO:0000313" key="2">
    <source>
        <dbReference type="EMBL" id="KAJ1145188.1"/>
    </source>
</evidence>
<reference evidence="2" key="1">
    <citation type="journal article" date="2022" name="bioRxiv">
        <title>Sequencing and chromosome-scale assembly of the giantPleurodeles waltlgenome.</title>
        <authorList>
            <person name="Brown T."/>
            <person name="Elewa A."/>
            <person name="Iarovenko S."/>
            <person name="Subramanian E."/>
            <person name="Araus A.J."/>
            <person name="Petzold A."/>
            <person name="Susuki M."/>
            <person name="Suzuki K.-i.T."/>
            <person name="Hayashi T."/>
            <person name="Toyoda A."/>
            <person name="Oliveira C."/>
            <person name="Osipova E."/>
            <person name="Leigh N.D."/>
            <person name="Simon A."/>
            <person name="Yun M.H."/>
        </authorList>
    </citation>
    <scope>NUCLEOTIDE SEQUENCE</scope>
    <source>
        <strain evidence="2">20211129_DDA</strain>
        <tissue evidence="2">Liver</tissue>
    </source>
</reference>
<dbReference type="EMBL" id="JANPWB010000010">
    <property type="protein sequence ID" value="KAJ1145188.1"/>
    <property type="molecule type" value="Genomic_DNA"/>
</dbReference>
<sequence length="145" mass="15992">MNSAVLQIKVTLSSFQLLRRCALSRSGIRDGRQSSKVRGLQDTLQCLLDHREDERQSKQLLQLYLEALKGEGSGKTMEMGSSTGQATDEVDMSFSVGRSHNIHLSCQILSLIKEKNSPEISLSNLQLELRTVASGPVTFTCPPTQ</sequence>
<proteinExistence type="predicted"/>
<feature type="domain" description="DNA fragmentation factor 45kDa middle" evidence="1">
    <location>
        <begin position="32"/>
        <end position="129"/>
    </location>
</feature>
<dbReference type="Pfam" id="PF09033">
    <property type="entry name" value="DFF-C"/>
    <property type="match status" value="1"/>
</dbReference>
<dbReference type="InterPro" id="IPR015121">
    <property type="entry name" value="DNA_fragmentation_mid_dom"/>
</dbReference>
<accession>A0AAV7R365</accession>
<comment type="caution">
    <text evidence="2">The sequence shown here is derived from an EMBL/GenBank/DDBJ whole genome shotgun (WGS) entry which is preliminary data.</text>
</comment>
<evidence type="ECO:0000259" key="1">
    <source>
        <dbReference type="Pfam" id="PF09033"/>
    </source>
</evidence>
<keyword evidence="3" id="KW-1185">Reference proteome</keyword>
<dbReference type="Proteomes" id="UP001066276">
    <property type="component" value="Chromosome 6"/>
</dbReference>
<name>A0AAV7R365_PLEWA</name>
<dbReference type="AlphaFoldDB" id="A0AAV7R365"/>
<evidence type="ECO:0000313" key="3">
    <source>
        <dbReference type="Proteomes" id="UP001066276"/>
    </source>
</evidence>
<protein>
    <recommendedName>
        <fullName evidence="1">DNA fragmentation factor 45kDa middle domain-containing protein</fullName>
    </recommendedName>
</protein>